<dbReference type="Pfam" id="PF07993">
    <property type="entry name" value="NAD_binding_4"/>
    <property type="match status" value="2"/>
</dbReference>
<dbReference type="Proteomes" id="UP000051335">
    <property type="component" value="Unassembled WGS sequence"/>
</dbReference>
<evidence type="ECO:0000259" key="1">
    <source>
        <dbReference type="Pfam" id="PF07993"/>
    </source>
</evidence>
<reference evidence="2 3" key="1">
    <citation type="submission" date="2015-09" db="EMBL/GenBank/DDBJ databases">
        <title>Genome announcement of multiple Pseudomonas syringae strains.</title>
        <authorList>
            <person name="Thakur S."/>
            <person name="Wang P.W."/>
            <person name="Gong Y."/>
            <person name="Weir B.S."/>
            <person name="Guttman D.S."/>
        </authorList>
    </citation>
    <scope>NUCLEOTIDE SEQUENCE [LARGE SCALE GENOMIC DNA]</scope>
    <source>
        <strain evidence="2 3">ICMP17001</strain>
    </source>
</reference>
<dbReference type="AlphaFoldDB" id="A0A0P9NK98"/>
<name>A0A0P9NK98_9PSED</name>
<feature type="domain" description="Thioester reductase (TE)" evidence="1">
    <location>
        <begin position="41"/>
        <end position="169"/>
    </location>
</feature>
<accession>A0A0P9NK98</accession>
<dbReference type="PATRIC" id="fig|317659.3.peg.4970"/>
<dbReference type="EMBL" id="LJQC01000579">
    <property type="protein sequence ID" value="KPW97895.1"/>
    <property type="molecule type" value="Genomic_DNA"/>
</dbReference>
<comment type="caution">
    <text evidence="2">The sequence shown here is derived from an EMBL/GenBank/DDBJ whole genome shotgun (WGS) entry which is preliminary data.</text>
</comment>
<dbReference type="Gene3D" id="3.40.50.720">
    <property type="entry name" value="NAD(P)-binding Rossmann-like Domain"/>
    <property type="match status" value="1"/>
</dbReference>
<sequence length="403" mass="44373">MNGRFAPITSRCWTGYAISCSLAVISELRQGAADMRSTLIITGASGALGSWFVREWLSQHPASHVIALCRSAQAASRCLQDLPAHSRSRLECQIADLTDAESLNALAATLPAIECATAVHLAADVAWDKTFEEMHELNVEGAQLFCGFVQKLVRKPHFIYVSTAFTRCEGWTYRNGYEESKAAAERGLRETFGAQMPISVFSCSLVIGATSDGAISRFHGLYPLIRFINAFAPPFLVGNRQGLFDLVPIDWVVDELIHLVSHCVAGGEAREVVASAGDARLPYEQVIRIIESRVDHARQQAGIAPLTPAPILRSRQWAFLKRSLVAWRPEGISTRDFRYFERLLQIYGVYAESDLVRPPLNVRNPAPGAEVFLPKAVDYWLAHAPDARLSLDKLVAKSAAMHG</sequence>
<evidence type="ECO:0000313" key="3">
    <source>
        <dbReference type="Proteomes" id="UP000051335"/>
    </source>
</evidence>
<dbReference type="SUPFAM" id="SSF51735">
    <property type="entry name" value="NAD(P)-binding Rossmann-fold domains"/>
    <property type="match status" value="1"/>
</dbReference>
<dbReference type="InterPro" id="IPR036291">
    <property type="entry name" value="NAD(P)-bd_dom_sf"/>
</dbReference>
<dbReference type="PANTHER" id="PTHR43000">
    <property type="entry name" value="DTDP-D-GLUCOSE 4,6-DEHYDRATASE-RELATED"/>
    <property type="match status" value="1"/>
</dbReference>
<dbReference type="InterPro" id="IPR013120">
    <property type="entry name" value="FAR_NAD-bd"/>
</dbReference>
<protein>
    <submittedName>
        <fullName evidence="2">Dehydrogenase domain-containing protein</fullName>
    </submittedName>
</protein>
<feature type="domain" description="Thioester reductase (TE)" evidence="1">
    <location>
        <begin position="173"/>
        <end position="254"/>
    </location>
</feature>
<proteinExistence type="predicted"/>
<organism evidence="2 3">
    <name type="scientific">Pseudomonas syringae pv. coryli</name>
    <dbReference type="NCBI Taxonomy" id="317659"/>
    <lineage>
        <taxon>Bacteria</taxon>
        <taxon>Pseudomonadati</taxon>
        <taxon>Pseudomonadota</taxon>
        <taxon>Gammaproteobacteria</taxon>
        <taxon>Pseudomonadales</taxon>
        <taxon>Pseudomonadaceae</taxon>
        <taxon>Pseudomonas</taxon>
    </lineage>
</organism>
<keyword evidence="3" id="KW-1185">Reference proteome</keyword>
<gene>
    <name evidence="2" type="ORF">ALO75_05061</name>
</gene>
<evidence type="ECO:0000313" key="2">
    <source>
        <dbReference type="EMBL" id="KPW97895.1"/>
    </source>
</evidence>